<proteinExistence type="predicted"/>
<sequence>MRAVLKSIEPRILRKALHTVYNAPQRAAAIILVVESQGQVPGLQIEVLSHAIVAPLKEAVEIGAIEENSRQRGPRGPRTIQPKRSQRICQRNNRFLIECDILRIFRLLHHSHLALLRTGTQMSDVGSNSLADRLRSG</sequence>
<name>A0A9N8L005_CHRIL</name>
<dbReference type="Proteomes" id="UP001154114">
    <property type="component" value="Chromosome 23"/>
</dbReference>
<keyword evidence="2" id="KW-1185">Reference proteome</keyword>
<evidence type="ECO:0000313" key="2">
    <source>
        <dbReference type="Proteomes" id="UP001154114"/>
    </source>
</evidence>
<reference evidence="1" key="1">
    <citation type="submission" date="2021-12" db="EMBL/GenBank/DDBJ databases">
        <authorList>
            <person name="King R."/>
        </authorList>
    </citation>
    <scope>NUCLEOTIDE SEQUENCE</scope>
</reference>
<organism evidence="1 2">
    <name type="scientific">Chrysodeixis includens</name>
    <name type="common">Soybean looper</name>
    <name type="synonym">Pseudoplusia includens</name>
    <dbReference type="NCBI Taxonomy" id="689277"/>
    <lineage>
        <taxon>Eukaryota</taxon>
        <taxon>Metazoa</taxon>
        <taxon>Ecdysozoa</taxon>
        <taxon>Arthropoda</taxon>
        <taxon>Hexapoda</taxon>
        <taxon>Insecta</taxon>
        <taxon>Pterygota</taxon>
        <taxon>Neoptera</taxon>
        <taxon>Endopterygota</taxon>
        <taxon>Lepidoptera</taxon>
        <taxon>Glossata</taxon>
        <taxon>Ditrysia</taxon>
        <taxon>Noctuoidea</taxon>
        <taxon>Noctuidae</taxon>
        <taxon>Plusiinae</taxon>
        <taxon>Chrysodeixis</taxon>
    </lineage>
</organism>
<dbReference type="EMBL" id="LR824026">
    <property type="protein sequence ID" value="CAD0205186.1"/>
    <property type="molecule type" value="Genomic_DNA"/>
</dbReference>
<dbReference type="AlphaFoldDB" id="A0A9N8L005"/>
<evidence type="ECO:0000313" key="1">
    <source>
        <dbReference type="EMBL" id="CAD0205186.1"/>
    </source>
</evidence>
<accession>A0A9N8L005</accession>
<gene>
    <name evidence="1" type="ORF">CINC_LOCUS7490</name>
</gene>
<protein>
    <submittedName>
        <fullName evidence="1">Uncharacterized protein</fullName>
    </submittedName>
</protein>